<organism evidence="1 2">
    <name type="scientific">Sulfuriferula multivorans</name>
    <dbReference type="NCBI Taxonomy" id="1559896"/>
    <lineage>
        <taxon>Bacteria</taxon>
        <taxon>Pseudomonadati</taxon>
        <taxon>Pseudomonadota</taxon>
        <taxon>Betaproteobacteria</taxon>
        <taxon>Nitrosomonadales</taxon>
        <taxon>Sulfuricellaceae</taxon>
        <taxon>Sulfuriferula</taxon>
    </lineage>
</organism>
<protein>
    <submittedName>
        <fullName evidence="1">Uncharacterized protein</fullName>
    </submittedName>
</protein>
<dbReference type="InterPro" id="IPR029032">
    <property type="entry name" value="AhpD-like"/>
</dbReference>
<dbReference type="PANTHER" id="PTHR35446">
    <property type="entry name" value="SI:CH211-175M2.5"/>
    <property type="match status" value="1"/>
</dbReference>
<accession>A0A7C9TAK5</accession>
<sequence length="177" mass="19135">MSILNTQTPETATGEVAEIYAQITQAWGAVPTALQVYSSNPFLLKQTWEYYGSIMQHPTLSMALTTTIRMLVSQGGNCSYCIDMNAGMLINMAGWTADQVAATRADYTASPLSAKEKTMVGLVLKMTRDSNSVTPTDLQAARDAGWTDSDILDAVNHGARMVAGDIIINGFKVARDF</sequence>
<dbReference type="PANTHER" id="PTHR35446:SF2">
    <property type="entry name" value="CARBOXYMUCONOLACTONE DECARBOXYLASE-LIKE DOMAIN-CONTAINING PROTEIN"/>
    <property type="match status" value="1"/>
</dbReference>
<evidence type="ECO:0000313" key="2">
    <source>
        <dbReference type="Proteomes" id="UP000483432"/>
    </source>
</evidence>
<reference evidence="1 2" key="1">
    <citation type="submission" date="2019-09" db="EMBL/GenBank/DDBJ databases">
        <title>H2 Metabolism Revealed by Metagenomic Analysis in Subglacial Sediment of East Antarctica.</title>
        <authorList>
            <person name="Yang Z."/>
            <person name="Zhang Y."/>
            <person name="Lv Y."/>
            <person name="Yan W."/>
            <person name="Xiao X."/>
            <person name="Sun B."/>
            <person name="Ma H."/>
        </authorList>
    </citation>
    <scope>NUCLEOTIDE SEQUENCE [LARGE SCALE GENOMIC DNA]</scope>
    <source>
        <strain evidence="1">Bin2_2</strain>
    </source>
</reference>
<proteinExistence type="predicted"/>
<gene>
    <name evidence="1" type="ORF">GZ085_12705</name>
</gene>
<comment type="caution">
    <text evidence="1">The sequence shown here is derived from an EMBL/GenBank/DDBJ whole genome shotgun (WGS) entry which is preliminary data.</text>
</comment>
<dbReference type="Proteomes" id="UP000483432">
    <property type="component" value="Unassembled WGS sequence"/>
</dbReference>
<evidence type="ECO:0000313" key="1">
    <source>
        <dbReference type="EMBL" id="NDP49221.1"/>
    </source>
</evidence>
<dbReference type="EMBL" id="JAAFGW010000228">
    <property type="protein sequence ID" value="NDP49221.1"/>
    <property type="molecule type" value="Genomic_DNA"/>
</dbReference>
<name>A0A7C9TAK5_9PROT</name>
<dbReference type="AlphaFoldDB" id="A0A7C9TAK5"/>
<dbReference type="SUPFAM" id="SSF69118">
    <property type="entry name" value="AhpD-like"/>
    <property type="match status" value="1"/>
</dbReference>
<dbReference type="Gene3D" id="1.20.1290.10">
    <property type="entry name" value="AhpD-like"/>
    <property type="match status" value="1"/>
</dbReference>